<sequence>MNSPKEKKPPRLTYISDIIEISPYLRRLVLSGEQLSDFPADKQGAHVKVLLPRPGSSAENMTFNGPNAAIKRSYTIREFDPIHKQLSLDFVINKHHGPATDWAKSANIGDLLAIAGPGLLKMNKFDANNYLLLGDSTSINAVNGIINRLSLTTTGYIIMLVNSEREKQLLAPHPLIQIQWLVVKTNTTAEQQAAWLLDRIKHLEDLTAQTQVFIGLEASQVRLVKQHLIEQQSLALSAISATGYWKLGTDADTFGQQKQINPL</sequence>
<dbReference type="InterPro" id="IPR039374">
    <property type="entry name" value="SIP_fam"/>
</dbReference>
<proteinExistence type="inferred from homology"/>
<organism evidence="3 4">
    <name type="scientific">Shewanella polaris</name>
    <dbReference type="NCBI Taxonomy" id="2588449"/>
    <lineage>
        <taxon>Bacteria</taxon>
        <taxon>Pseudomonadati</taxon>
        <taxon>Pseudomonadota</taxon>
        <taxon>Gammaproteobacteria</taxon>
        <taxon>Alteromonadales</taxon>
        <taxon>Shewanellaceae</taxon>
        <taxon>Shewanella</taxon>
    </lineage>
</organism>
<dbReference type="Gene3D" id="2.40.30.10">
    <property type="entry name" value="Translation factors"/>
    <property type="match status" value="1"/>
</dbReference>
<evidence type="ECO:0000313" key="4">
    <source>
        <dbReference type="Proteomes" id="UP000319809"/>
    </source>
</evidence>
<feature type="domain" description="FAD-binding FR-type" evidence="2">
    <location>
        <begin position="8"/>
        <end position="124"/>
    </location>
</feature>
<dbReference type="CDD" id="cd06193">
    <property type="entry name" value="siderophore_interacting"/>
    <property type="match status" value="1"/>
</dbReference>
<dbReference type="PROSITE" id="PS51384">
    <property type="entry name" value="FAD_FR"/>
    <property type="match status" value="1"/>
</dbReference>
<accession>A0A4Y5YFM5</accession>
<dbReference type="KEGG" id="spol:FH971_11800"/>
<dbReference type="InterPro" id="IPR017938">
    <property type="entry name" value="Riboflavin_synthase-like_b-brl"/>
</dbReference>
<gene>
    <name evidence="3" type="ORF">FH971_11800</name>
</gene>
<dbReference type="Proteomes" id="UP000319809">
    <property type="component" value="Chromosome"/>
</dbReference>
<dbReference type="InterPro" id="IPR017927">
    <property type="entry name" value="FAD-bd_FR_type"/>
</dbReference>
<dbReference type="Pfam" id="PF08021">
    <property type="entry name" value="FAD_binding_9"/>
    <property type="match status" value="1"/>
</dbReference>
<comment type="similarity">
    <text evidence="1">Belongs to the SIP oxidoreductase family.</text>
</comment>
<protein>
    <submittedName>
        <fullName evidence="3">Siderophore-interacting protein</fullName>
    </submittedName>
</protein>
<name>A0A4Y5YFM5_9GAMM</name>
<dbReference type="RefSeq" id="WP_140234424.1">
    <property type="nucleotide sequence ID" value="NZ_CP041036.1"/>
</dbReference>
<evidence type="ECO:0000256" key="1">
    <source>
        <dbReference type="ARBA" id="ARBA00035644"/>
    </source>
</evidence>
<dbReference type="GO" id="GO:0016491">
    <property type="term" value="F:oxidoreductase activity"/>
    <property type="evidence" value="ECO:0007669"/>
    <property type="project" value="InterPro"/>
</dbReference>
<dbReference type="EMBL" id="CP041036">
    <property type="protein sequence ID" value="QDE31591.1"/>
    <property type="molecule type" value="Genomic_DNA"/>
</dbReference>
<evidence type="ECO:0000259" key="2">
    <source>
        <dbReference type="PROSITE" id="PS51384"/>
    </source>
</evidence>
<dbReference type="Pfam" id="PF04954">
    <property type="entry name" value="SIP"/>
    <property type="match status" value="1"/>
</dbReference>
<dbReference type="PANTHER" id="PTHR30157:SF0">
    <property type="entry name" value="NADPH-DEPENDENT FERRIC-CHELATE REDUCTASE"/>
    <property type="match status" value="1"/>
</dbReference>
<dbReference type="InterPro" id="IPR039261">
    <property type="entry name" value="FNR_nucleotide-bd"/>
</dbReference>
<keyword evidence="4" id="KW-1185">Reference proteome</keyword>
<dbReference type="PANTHER" id="PTHR30157">
    <property type="entry name" value="FERRIC REDUCTASE, NADPH-DEPENDENT"/>
    <property type="match status" value="1"/>
</dbReference>
<dbReference type="InterPro" id="IPR013113">
    <property type="entry name" value="SIP_FAD-bd"/>
</dbReference>
<dbReference type="InterPro" id="IPR007037">
    <property type="entry name" value="SIP_rossman_dom"/>
</dbReference>
<evidence type="ECO:0000313" key="3">
    <source>
        <dbReference type="EMBL" id="QDE31591.1"/>
    </source>
</evidence>
<reference evidence="3 4" key="1">
    <citation type="submission" date="2019-06" db="EMBL/GenBank/DDBJ databases">
        <title>The genome of Shewanella sp. SM1901.</title>
        <authorList>
            <person name="Cha Q."/>
        </authorList>
    </citation>
    <scope>NUCLEOTIDE SEQUENCE [LARGE SCALE GENOMIC DNA]</scope>
    <source>
        <strain evidence="3 4">SM1901</strain>
    </source>
</reference>
<dbReference type="SUPFAM" id="SSF63380">
    <property type="entry name" value="Riboflavin synthase domain-like"/>
    <property type="match status" value="1"/>
</dbReference>
<dbReference type="AlphaFoldDB" id="A0A4Y5YFM5"/>
<dbReference type="Gene3D" id="3.40.50.80">
    <property type="entry name" value="Nucleotide-binding domain of ferredoxin-NADP reductase (FNR) module"/>
    <property type="match status" value="1"/>
</dbReference>